<dbReference type="InterPro" id="IPR002123">
    <property type="entry name" value="Plipid/glycerol_acylTrfase"/>
</dbReference>
<keyword evidence="3 5" id="KW-0012">Acyltransferase</keyword>
<sequence>MWTALFALGIPVLWVAGSPRRPIRAVTRLWVRGVLVLLKVVVGLTYSEQGRAAKPDGPCLIISNHQSVWETLAFVVLFPDVAIIAKRELVKIPVVSWYLARSPMIIIDREAGSGALKQMLTSAQDALADGRSVLIFPEGTRKLPDAAIRFHRGAELLYARLNVPVLPVVIDSGRFWGAAQPFKRPGSVAVSYLSAIRPGLPPATFTKQAESLIQTERSRIDATRISSKCNP</sequence>
<comment type="pathway">
    <text evidence="1">Lipid metabolism.</text>
</comment>
<dbReference type="GO" id="GO:0016746">
    <property type="term" value="F:acyltransferase activity"/>
    <property type="evidence" value="ECO:0007669"/>
    <property type="project" value="UniProtKB-KW"/>
</dbReference>
<dbReference type="Pfam" id="PF01553">
    <property type="entry name" value="Acyltransferase"/>
    <property type="match status" value="1"/>
</dbReference>
<organism evidence="5 6">
    <name type="scientific">Pseudotabrizicola sediminis</name>
    <dbReference type="NCBI Taxonomy" id="2486418"/>
    <lineage>
        <taxon>Bacteria</taxon>
        <taxon>Pseudomonadati</taxon>
        <taxon>Pseudomonadota</taxon>
        <taxon>Alphaproteobacteria</taxon>
        <taxon>Rhodobacterales</taxon>
        <taxon>Paracoccaceae</taxon>
        <taxon>Pseudotabrizicola</taxon>
    </lineage>
</organism>
<protein>
    <submittedName>
        <fullName evidence="5">1-acyl-sn-glycerol-3-phosphate acyltransferase</fullName>
    </submittedName>
</protein>
<name>A0ABY2KIY0_9RHOB</name>
<evidence type="ECO:0000256" key="1">
    <source>
        <dbReference type="ARBA" id="ARBA00005189"/>
    </source>
</evidence>
<dbReference type="Proteomes" id="UP000297741">
    <property type="component" value="Unassembled WGS sequence"/>
</dbReference>
<evidence type="ECO:0000259" key="4">
    <source>
        <dbReference type="SMART" id="SM00563"/>
    </source>
</evidence>
<dbReference type="EMBL" id="RPEM01000016">
    <property type="protein sequence ID" value="TGD41684.1"/>
    <property type="molecule type" value="Genomic_DNA"/>
</dbReference>
<dbReference type="PANTHER" id="PTHR10434:SF40">
    <property type="entry name" value="1-ACYL-SN-GLYCEROL-3-PHOSPHATE ACYLTRANSFERASE"/>
    <property type="match status" value="1"/>
</dbReference>
<comment type="caution">
    <text evidence="5">The sequence shown here is derived from an EMBL/GenBank/DDBJ whole genome shotgun (WGS) entry which is preliminary data.</text>
</comment>
<reference evidence="5 6" key="1">
    <citation type="submission" date="2018-11" db="EMBL/GenBank/DDBJ databases">
        <title>Tabrizicola sp. isolated from sediment of alpine lake.</title>
        <authorList>
            <person name="Liu Z."/>
        </authorList>
    </citation>
    <scope>NUCLEOTIDE SEQUENCE [LARGE SCALE GENOMIC DNA]</scope>
    <source>
        <strain evidence="5 6">DRYC-M-16</strain>
    </source>
</reference>
<dbReference type="CDD" id="cd07989">
    <property type="entry name" value="LPLAT_AGPAT-like"/>
    <property type="match status" value="1"/>
</dbReference>
<evidence type="ECO:0000256" key="2">
    <source>
        <dbReference type="ARBA" id="ARBA00022679"/>
    </source>
</evidence>
<feature type="domain" description="Phospholipid/glycerol acyltransferase" evidence="4">
    <location>
        <begin position="59"/>
        <end position="173"/>
    </location>
</feature>
<dbReference type="PANTHER" id="PTHR10434">
    <property type="entry name" value="1-ACYL-SN-GLYCEROL-3-PHOSPHATE ACYLTRANSFERASE"/>
    <property type="match status" value="1"/>
</dbReference>
<dbReference type="SMART" id="SM00563">
    <property type="entry name" value="PlsC"/>
    <property type="match status" value="1"/>
</dbReference>
<gene>
    <name evidence="5" type="ORF">EEB11_17405</name>
</gene>
<evidence type="ECO:0000256" key="3">
    <source>
        <dbReference type="ARBA" id="ARBA00023315"/>
    </source>
</evidence>
<evidence type="ECO:0000313" key="5">
    <source>
        <dbReference type="EMBL" id="TGD41684.1"/>
    </source>
</evidence>
<keyword evidence="2" id="KW-0808">Transferase</keyword>
<keyword evidence="6" id="KW-1185">Reference proteome</keyword>
<accession>A0ABY2KIY0</accession>
<evidence type="ECO:0000313" key="6">
    <source>
        <dbReference type="Proteomes" id="UP000297741"/>
    </source>
</evidence>
<dbReference type="SUPFAM" id="SSF69593">
    <property type="entry name" value="Glycerol-3-phosphate (1)-acyltransferase"/>
    <property type="match status" value="1"/>
</dbReference>
<proteinExistence type="predicted"/>